<name>A0AAE9PVN1_PAEPO</name>
<accession>A0AAE9PVN1</accession>
<keyword evidence="3 6" id="KW-0812">Transmembrane</keyword>
<dbReference type="EMBL" id="CP097770">
    <property type="protein sequence ID" value="UZP76383.1"/>
    <property type="molecule type" value="Genomic_DNA"/>
</dbReference>
<evidence type="ECO:0000259" key="7">
    <source>
        <dbReference type="Pfam" id="PF17203"/>
    </source>
</evidence>
<dbReference type="SUPFAM" id="SSF103190">
    <property type="entry name" value="Sensory domain-like"/>
    <property type="match status" value="1"/>
</dbReference>
<evidence type="ECO:0000256" key="1">
    <source>
        <dbReference type="ARBA" id="ARBA00004651"/>
    </source>
</evidence>
<evidence type="ECO:0000256" key="3">
    <source>
        <dbReference type="ARBA" id="ARBA00022692"/>
    </source>
</evidence>
<dbReference type="AlphaFoldDB" id="A0AAE9PVN1"/>
<dbReference type="InterPro" id="IPR029151">
    <property type="entry name" value="Sensor-like_sf"/>
</dbReference>
<dbReference type="Gene3D" id="3.30.450.20">
    <property type="entry name" value="PAS domain"/>
    <property type="match status" value="1"/>
</dbReference>
<comment type="subcellular location">
    <subcellularLocation>
        <location evidence="1">Cell membrane</location>
        <topology evidence="1">Multi-pass membrane protein</topology>
    </subcellularLocation>
</comment>
<dbReference type="Pfam" id="PF17203">
    <property type="entry name" value="sCache_3_2"/>
    <property type="match status" value="1"/>
</dbReference>
<feature type="domain" description="Single cache" evidence="7">
    <location>
        <begin position="60"/>
        <end position="181"/>
    </location>
</feature>
<keyword evidence="4 6" id="KW-1133">Transmembrane helix</keyword>
<evidence type="ECO:0000256" key="5">
    <source>
        <dbReference type="ARBA" id="ARBA00023136"/>
    </source>
</evidence>
<sequence>MGLRLIGKSKPRRQFKVSLQFMIIILVVLVIIISLIISLLLIRNFVINQHFDNTKEKLSGIAKMVASDNDVIRNVEQGTPVKQIQDYSLGVMHNVNVDFVVILNHDLIRLSHPNATMVGKPFSDLNDARRALSGQGHFSENIGILGKGYRYFTPIFNQQHEVIGIVCVGLTMRTLNHDLMQAQYTIFGG</sequence>
<proteinExistence type="predicted"/>
<dbReference type="GO" id="GO:0005886">
    <property type="term" value="C:plasma membrane"/>
    <property type="evidence" value="ECO:0007669"/>
    <property type="project" value="UniProtKB-SubCell"/>
</dbReference>
<organism evidence="8">
    <name type="scientific">Paenibacillus polymyxa</name>
    <name type="common">Bacillus polymyxa</name>
    <dbReference type="NCBI Taxonomy" id="1406"/>
    <lineage>
        <taxon>Bacteria</taxon>
        <taxon>Bacillati</taxon>
        <taxon>Bacillota</taxon>
        <taxon>Bacilli</taxon>
        <taxon>Bacillales</taxon>
        <taxon>Paenibacillaceae</taxon>
        <taxon>Paenibacillus</taxon>
    </lineage>
</organism>
<gene>
    <name evidence="8" type="ORF">MF626_07705</name>
</gene>
<dbReference type="InterPro" id="IPR033463">
    <property type="entry name" value="sCache_3"/>
</dbReference>
<evidence type="ECO:0000256" key="2">
    <source>
        <dbReference type="ARBA" id="ARBA00022475"/>
    </source>
</evidence>
<evidence type="ECO:0000313" key="8">
    <source>
        <dbReference type="EMBL" id="UZP76383.1"/>
    </source>
</evidence>
<evidence type="ECO:0000256" key="6">
    <source>
        <dbReference type="SAM" id="Phobius"/>
    </source>
</evidence>
<keyword evidence="5 6" id="KW-0472">Membrane</keyword>
<feature type="transmembrane region" description="Helical" evidence="6">
    <location>
        <begin position="21"/>
        <end position="42"/>
    </location>
</feature>
<protein>
    <recommendedName>
        <fullName evidence="7">Single cache domain-containing protein</fullName>
    </recommendedName>
</protein>
<evidence type="ECO:0000256" key="4">
    <source>
        <dbReference type="ARBA" id="ARBA00022989"/>
    </source>
</evidence>
<keyword evidence="2" id="KW-1003">Cell membrane</keyword>
<reference evidence="8" key="1">
    <citation type="submission" date="2022-11" db="EMBL/GenBank/DDBJ databases">
        <authorList>
            <person name="Vasilchenko N.G."/>
            <person name="Prazdnova E.V."/>
            <person name="Gorovtsov A.V."/>
            <person name="Chistyakov V.A."/>
            <person name="Pak M.L."/>
        </authorList>
    </citation>
    <scope>NUCLEOTIDE SEQUENCE</scope>
    <source>
        <strain evidence="8">R 4.5</strain>
    </source>
</reference>